<feature type="binding site" evidence="9 13">
    <location>
        <position position="444"/>
    </location>
    <ligand>
        <name>Mn(2+)</name>
        <dbReference type="ChEBI" id="CHEBI:29035"/>
        <label>2</label>
    </ligand>
</feature>
<comment type="catalytic activity">
    <reaction evidence="1 9">
        <text>(2R)-2-phosphoglycerate = (2R)-3-phosphoglycerate</text>
        <dbReference type="Rhea" id="RHEA:15901"/>
        <dbReference type="ChEBI" id="CHEBI:58272"/>
        <dbReference type="ChEBI" id="CHEBI:58289"/>
        <dbReference type="EC" id="5.4.2.12"/>
    </reaction>
</comment>
<dbReference type="AlphaFoldDB" id="A0A0G0Q4S9"/>
<evidence type="ECO:0000313" key="16">
    <source>
        <dbReference type="EMBL" id="KKR35379.1"/>
    </source>
</evidence>
<comment type="cofactor">
    <cofactor evidence="9">
        <name>Mn(2+)</name>
        <dbReference type="ChEBI" id="CHEBI:29035"/>
    </cofactor>
    <text evidence="9">Binds 2 manganese ions per subunit.</text>
</comment>
<sequence>MNYKPVVLVIMDGWGVAPVADGNAITKAQIPNFTKFLKNYPTMTIHASGNEVGLLFGEMGNSEVGHLNIGAGRVYYQSCPRINQDIESGAFFKNHALLSAIEKAKTNKSKLHLVGLVSSGNVHASNTHLYTLLEMCKREKLTKNVFIHAILDGRDALYNSGKEFILELQQKISEIKVGQIASLSGRYFAMDRDNRWDRVEKAYGAIAEGKADRFAQDPIKAIDDAYAQKNYDEEFIPTVLTSKDKPLATVANGDAVIFFNFRPDRARELTQAFVVPSFNKFTKENFSDLFFVTMTEYEKNLPTEVAYAPIVVHNSLAEVISKAGLKQVHVAETEKYAHVTFFLNGTIEDPFPGEDRKLIPSAKVSSYDQKPEMSALEITKEVNKFIDSAKYDFVVLNLANADMVAHTGDLAAGIKACEVTDKCLGEIADHALAQNGVVVITADHGNAEEMANLQTGEIDKEHSTNPVPLIIIGKDFMGQAGPAGDAPEGDLSLMQPVGVLADVAPTVLKLMGLLQPDDMTGQALI</sequence>
<evidence type="ECO:0000259" key="15">
    <source>
        <dbReference type="Pfam" id="PF06415"/>
    </source>
</evidence>
<feature type="binding site" evidence="9 12">
    <location>
        <begin position="262"/>
        <end position="265"/>
    </location>
    <ligand>
        <name>substrate</name>
    </ligand>
</feature>
<feature type="binding site" evidence="9 12">
    <location>
        <position position="335"/>
    </location>
    <ligand>
        <name>substrate</name>
    </ligand>
</feature>
<dbReference type="EC" id="5.4.2.12" evidence="9 10"/>
<feature type="binding site" evidence="9 12">
    <location>
        <position position="192"/>
    </location>
    <ligand>
        <name>substrate</name>
    </ligand>
</feature>
<evidence type="ECO:0000256" key="7">
    <source>
        <dbReference type="ARBA" id="ARBA00023211"/>
    </source>
</evidence>
<dbReference type="SUPFAM" id="SSF53649">
    <property type="entry name" value="Alkaline phosphatase-like"/>
    <property type="match status" value="1"/>
</dbReference>
<dbReference type="Gene3D" id="3.40.720.10">
    <property type="entry name" value="Alkaline Phosphatase, subunit A"/>
    <property type="match status" value="1"/>
</dbReference>
<evidence type="ECO:0000256" key="12">
    <source>
        <dbReference type="PIRSR" id="PIRSR001492-2"/>
    </source>
</evidence>
<keyword evidence="6 9" id="KW-0324">Glycolysis</keyword>
<feature type="domain" description="Metalloenzyme" evidence="14">
    <location>
        <begin position="4"/>
        <end position="513"/>
    </location>
</feature>
<reference evidence="16 17" key="1">
    <citation type="journal article" date="2015" name="Nature">
        <title>rRNA introns, odd ribosomes, and small enigmatic genomes across a large radiation of phyla.</title>
        <authorList>
            <person name="Brown C.T."/>
            <person name="Hug L.A."/>
            <person name="Thomas B.C."/>
            <person name="Sharon I."/>
            <person name="Castelle C.J."/>
            <person name="Singh A."/>
            <person name="Wilkins M.J."/>
            <person name="Williams K.H."/>
            <person name="Banfield J.F."/>
        </authorList>
    </citation>
    <scope>NUCLEOTIDE SEQUENCE [LARGE SCALE GENOMIC DNA]</scope>
</reference>
<dbReference type="CDD" id="cd16010">
    <property type="entry name" value="iPGM"/>
    <property type="match status" value="1"/>
</dbReference>
<dbReference type="HAMAP" id="MF_01038">
    <property type="entry name" value="GpmI"/>
    <property type="match status" value="1"/>
</dbReference>
<feature type="binding site" evidence="9 12">
    <location>
        <begin position="154"/>
        <end position="155"/>
    </location>
    <ligand>
        <name>substrate</name>
    </ligand>
</feature>
<dbReference type="Pfam" id="PF01676">
    <property type="entry name" value="Metalloenzyme"/>
    <property type="match status" value="1"/>
</dbReference>
<protein>
    <recommendedName>
        <fullName evidence="9 10">2,3-bisphosphoglycerate-independent phosphoglycerate mutase</fullName>
        <shortName evidence="9">BPG-independent PGAM</shortName>
        <shortName evidence="9">Phosphoglyceromutase</shortName>
        <shortName evidence="9">iPGM</shortName>
        <ecNumber evidence="9 10">5.4.2.12</ecNumber>
    </recommendedName>
</protein>
<feature type="binding site" evidence="9 13">
    <location>
        <position position="12"/>
    </location>
    <ligand>
        <name>Mn(2+)</name>
        <dbReference type="ChEBI" id="CHEBI:29035"/>
        <label>2</label>
    </ligand>
</feature>
<evidence type="ECO:0000256" key="1">
    <source>
        <dbReference type="ARBA" id="ARBA00000370"/>
    </source>
</evidence>
<dbReference type="InterPro" id="IPR036646">
    <property type="entry name" value="PGAM_B_sf"/>
</dbReference>
<evidence type="ECO:0000256" key="4">
    <source>
        <dbReference type="ARBA" id="ARBA00008819"/>
    </source>
</evidence>
<feature type="binding site" evidence="9 13">
    <location>
        <position position="406"/>
    </location>
    <ligand>
        <name>Mn(2+)</name>
        <dbReference type="ChEBI" id="CHEBI:29035"/>
        <label>1</label>
    </ligand>
</feature>
<dbReference type="PIRSF" id="PIRSF001492">
    <property type="entry name" value="IPGAM"/>
    <property type="match status" value="1"/>
</dbReference>
<dbReference type="Proteomes" id="UP000034855">
    <property type="component" value="Unassembled WGS sequence"/>
</dbReference>
<keyword evidence="5 9" id="KW-0479">Metal-binding</keyword>
<dbReference type="GO" id="GO:0004619">
    <property type="term" value="F:phosphoglycerate mutase activity"/>
    <property type="evidence" value="ECO:0007669"/>
    <property type="project" value="UniProtKB-UniRule"/>
</dbReference>
<feature type="active site" description="Phosphoserine intermediate" evidence="9 11">
    <location>
        <position position="62"/>
    </location>
</feature>
<comment type="pathway">
    <text evidence="3 9">Carbohydrate degradation; glycolysis; pyruvate from D-glyceraldehyde 3-phosphate: step 3/5.</text>
</comment>
<evidence type="ECO:0000256" key="2">
    <source>
        <dbReference type="ARBA" id="ARBA00002315"/>
    </source>
</evidence>
<evidence type="ECO:0000256" key="5">
    <source>
        <dbReference type="ARBA" id="ARBA00022723"/>
    </source>
</evidence>
<feature type="binding site" evidence="9 13">
    <location>
        <position position="62"/>
    </location>
    <ligand>
        <name>Mn(2+)</name>
        <dbReference type="ChEBI" id="CHEBI:29035"/>
        <label>2</label>
    </ligand>
</feature>
<evidence type="ECO:0000256" key="11">
    <source>
        <dbReference type="PIRSR" id="PIRSR001492-1"/>
    </source>
</evidence>
<dbReference type="NCBIfam" id="TIGR01307">
    <property type="entry name" value="pgm_bpd_ind"/>
    <property type="match status" value="1"/>
</dbReference>
<feature type="binding site" evidence="9 13">
    <location>
        <position position="443"/>
    </location>
    <ligand>
        <name>Mn(2+)</name>
        <dbReference type="ChEBI" id="CHEBI:29035"/>
        <label>2</label>
    </ligand>
</feature>
<feature type="binding site" evidence="9 12">
    <location>
        <position position="123"/>
    </location>
    <ligand>
        <name>substrate</name>
    </ligand>
</feature>
<comment type="subunit">
    <text evidence="9">Monomer.</text>
</comment>
<comment type="function">
    <text evidence="2 9">Catalyzes the interconversion of 2-phosphoglycerate and 3-phosphoglycerate.</text>
</comment>
<dbReference type="InterPro" id="IPR005995">
    <property type="entry name" value="Pgm_bpd_ind"/>
</dbReference>
<proteinExistence type="inferred from homology"/>
<dbReference type="Gene3D" id="3.40.1450.10">
    <property type="entry name" value="BPG-independent phosphoglycerate mutase, domain B"/>
    <property type="match status" value="1"/>
</dbReference>
<gene>
    <name evidence="9" type="primary">gpmI</name>
    <name evidence="16" type="ORF">UT67_C0002G0003</name>
</gene>
<evidence type="ECO:0000256" key="3">
    <source>
        <dbReference type="ARBA" id="ARBA00004798"/>
    </source>
</evidence>
<evidence type="ECO:0000256" key="10">
    <source>
        <dbReference type="NCBIfam" id="TIGR01307"/>
    </source>
</evidence>
<dbReference type="GO" id="GO:0030145">
    <property type="term" value="F:manganese ion binding"/>
    <property type="evidence" value="ECO:0007669"/>
    <property type="project" value="UniProtKB-UniRule"/>
</dbReference>
<dbReference type="PANTHER" id="PTHR31637">
    <property type="entry name" value="2,3-BISPHOSPHOGLYCERATE-INDEPENDENT PHOSPHOGLYCERATE MUTASE"/>
    <property type="match status" value="1"/>
</dbReference>
<dbReference type="GO" id="GO:0005829">
    <property type="term" value="C:cytosol"/>
    <property type="evidence" value="ECO:0007669"/>
    <property type="project" value="TreeGrafter"/>
</dbReference>
<dbReference type="SUPFAM" id="SSF64158">
    <property type="entry name" value="2,3-Bisphosphoglycerate-independent phosphoglycerate mutase, substrate-binding domain"/>
    <property type="match status" value="1"/>
</dbReference>
<name>A0A0G0Q4S9_9BACT</name>
<accession>A0A0G0Q4S9</accession>
<dbReference type="InterPro" id="IPR006124">
    <property type="entry name" value="Metalloenzyme"/>
</dbReference>
<feature type="domain" description="BPG-independent PGAM N-terminal" evidence="15">
    <location>
        <begin position="82"/>
        <end position="299"/>
    </location>
</feature>
<organism evidence="16 17">
    <name type="scientific">Candidatus Magasanikbacteria bacterium GW2011_GWA2_40_10</name>
    <dbReference type="NCBI Taxonomy" id="1619037"/>
    <lineage>
        <taxon>Bacteria</taxon>
        <taxon>Candidatus Magasanikiibacteriota</taxon>
    </lineage>
</organism>
<evidence type="ECO:0000256" key="6">
    <source>
        <dbReference type="ARBA" id="ARBA00023152"/>
    </source>
</evidence>
<dbReference type="UniPathway" id="UPA00109">
    <property type="reaction ID" value="UER00186"/>
</dbReference>
<dbReference type="GO" id="GO:0006096">
    <property type="term" value="P:glycolytic process"/>
    <property type="evidence" value="ECO:0007669"/>
    <property type="project" value="UniProtKB-UniRule"/>
</dbReference>
<evidence type="ECO:0000256" key="9">
    <source>
        <dbReference type="HAMAP-Rule" id="MF_01038"/>
    </source>
</evidence>
<dbReference type="InterPro" id="IPR017850">
    <property type="entry name" value="Alkaline_phosphatase_core_sf"/>
</dbReference>
<comment type="similarity">
    <text evidence="4 9">Belongs to the BPG-independent phosphoglycerate mutase family.</text>
</comment>
<evidence type="ECO:0000259" key="14">
    <source>
        <dbReference type="Pfam" id="PF01676"/>
    </source>
</evidence>
<feature type="binding site" evidence="9 13">
    <location>
        <position position="462"/>
    </location>
    <ligand>
        <name>Mn(2+)</name>
        <dbReference type="ChEBI" id="CHEBI:29035"/>
        <label>1</label>
    </ligand>
</feature>
<evidence type="ECO:0000313" key="17">
    <source>
        <dbReference type="Proteomes" id="UP000034855"/>
    </source>
</evidence>
<dbReference type="FunFam" id="3.40.1450.10:FF:000002">
    <property type="entry name" value="2,3-bisphosphoglycerate-independent phosphoglycerate mutase"/>
    <property type="match status" value="1"/>
</dbReference>
<feature type="binding site" evidence="9 12">
    <location>
        <position position="186"/>
    </location>
    <ligand>
        <name>substrate</name>
    </ligand>
</feature>
<keyword evidence="8 9" id="KW-0413">Isomerase</keyword>
<dbReference type="STRING" id="1619037.UT67_C0002G0003"/>
<dbReference type="Pfam" id="PF06415">
    <property type="entry name" value="iPGM_N"/>
    <property type="match status" value="1"/>
</dbReference>
<evidence type="ECO:0000256" key="8">
    <source>
        <dbReference type="ARBA" id="ARBA00023235"/>
    </source>
</evidence>
<feature type="binding site" evidence="9 13">
    <location>
        <position position="402"/>
    </location>
    <ligand>
        <name>Mn(2+)</name>
        <dbReference type="ChEBI" id="CHEBI:29035"/>
        <label>1</label>
    </ligand>
</feature>
<comment type="caution">
    <text evidence="16">The sequence shown here is derived from an EMBL/GenBank/DDBJ whole genome shotgun (WGS) entry which is preliminary data.</text>
</comment>
<keyword evidence="7 9" id="KW-0464">Manganese</keyword>
<dbReference type="EMBL" id="LBXR01000002">
    <property type="protein sequence ID" value="KKR35379.1"/>
    <property type="molecule type" value="Genomic_DNA"/>
</dbReference>
<dbReference type="PATRIC" id="fig|1619037.3.peg.58"/>
<dbReference type="GO" id="GO:0006007">
    <property type="term" value="P:glucose catabolic process"/>
    <property type="evidence" value="ECO:0007669"/>
    <property type="project" value="InterPro"/>
</dbReference>
<evidence type="ECO:0000256" key="13">
    <source>
        <dbReference type="PIRSR" id="PIRSR001492-3"/>
    </source>
</evidence>
<dbReference type="PANTHER" id="PTHR31637:SF0">
    <property type="entry name" value="2,3-BISPHOSPHOGLYCERATE-INDEPENDENT PHOSPHOGLYCERATE MUTASE"/>
    <property type="match status" value="1"/>
</dbReference>
<dbReference type="InterPro" id="IPR011258">
    <property type="entry name" value="BPG-indep_PGM_N"/>
</dbReference>